<evidence type="ECO:0000313" key="4">
    <source>
        <dbReference type="Proteomes" id="UP000228934"/>
    </source>
</evidence>
<comment type="similarity">
    <text evidence="1">Belongs to the peptidase C13 family.</text>
</comment>
<protein>
    <recommendedName>
        <fullName evidence="5">Peptidase C13 family protein</fullName>
    </recommendedName>
</protein>
<sequence length="173" mass="19331">MLIGRSMLAVPTSLTQILSLTVLTTSMPINDPEDGGSTGWSWWPTPMAVTMTDIRLTCATLIKLSSRTASLKELNKTIQYMYDKKMVLYIEACESGSMMNRLSNNINVFPTTAANPTKFAYACYGKARDILWRSLQYQMDGGLSDGETVQGDSTQFILVKQHTNTRYVMQYGN</sequence>
<feature type="chain" id="PRO_5013580704" description="Peptidase C13 family protein" evidence="2">
    <location>
        <begin position="27"/>
        <end position="173"/>
    </location>
</feature>
<dbReference type="PANTHER" id="PTHR12000">
    <property type="entry name" value="HEMOGLOBINASE FAMILY MEMBER"/>
    <property type="match status" value="1"/>
</dbReference>
<dbReference type="GO" id="GO:0006624">
    <property type="term" value="P:vacuolar protein processing"/>
    <property type="evidence" value="ECO:0007669"/>
    <property type="project" value="TreeGrafter"/>
</dbReference>
<evidence type="ECO:0000256" key="2">
    <source>
        <dbReference type="SAM" id="SignalP"/>
    </source>
</evidence>
<feature type="signal peptide" evidence="2">
    <location>
        <begin position="1"/>
        <end position="26"/>
    </location>
</feature>
<dbReference type="Gene3D" id="3.40.50.1460">
    <property type="match status" value="1"/>
</dbReference>
<evidence type="ECO:0000256" key="1">
    <source>
        <dbReference type="ARBA" id="ARBA00009941"/>
    </source>
</evidence>
<dbReference type="InterPro" id="IPR001096">
    <property type="entry name" value="Peptidase_C13"/>
</dbReference>
<evidence type="ECO:0000313" key="3">
    <source>
        <dbReference type="EMBL" id="PIO33535.1"/>
    </source>
</evidence>
<dbReference type="GO" id="GO:0004197">
    <property type="term" value="F:cysteine-type endopeptidase activity"/>
    <property type="evidence" value="ECO:0007669"/>
    <property type="project" value="TreeGrafter"/>
</dbReference>
<accession>A0A2G9S0E1</accession>
<dbReference type="OrthoDB" id="192611at2759"/>
<dbReference type="PANTHER" id="PTHR12000:SF42">
    <property type="entry name" value="LEGUMAIN"/>
    <property type="match status" value="1"/>
</dbReference>
<dbReference type="AlphaFoldDB" id="A0A2G9S0E1"/>
<organism evidence="3 4">
    <name type="scientific">Aquarana catesbeiana</name>
    <name type="common">American bullfrog</name>
    <name type="synonym">Rana catesbeiana</name>
    <dbReference type="NCBI Taxonomy" id="8400"/>
    <lineage>
        <taxon>Eukaryota</taxon>
        <taxon>Metazoa</taxon>
        <taxon>Chordata</taxon>
        <taxon>Craniata</taxon>
        <taxon>Vertebrata</taxon>
        <taxon>Euteleostomi</taxon>
        <taxon>Amphibia</taxon>
        <taxon>Batrachia</taxon>
        <taxon>Anura</taxon>
        <taxon>Neobatrachia</taxon>
        <taxon>Ranoidea</taxon>
        <taxon>Ranidae</taxon>
        <taxon>Aquarana</taxon>
    </lineage>
</organism>
<name>A0A2G9S0E1_AQUCT</name>
<dbReference type="Proteomes" id="UP000228934">
    <property type="component" value="Unassembled WGS sequence"/>
</dbReference>
<dbReference type="EMBL" id="KV928595">
    <property type="protein sequence ID" value="PIO33535.1"/>
    <property type="molecule type" value="Genomic_DNA"/>
</dbReference>
<dbReference type="Pfam" id="PF01650">
    <property type="entry name" value="Peptidase_C13"/>
    <property type="match status" value="1"/>
</dbReference>
<evidence type="ECO:0008006" key="5">
    <source>
        <dbReference type="Google" id="ProtNLM"/>
    </source>
</evidence>
<dbReference type="GO" id="GO:0005773">
    <property type="term" value="C:vacuole"/>
    <property type="evidence" value="ECO:0007669"/>
    <property type="project" value="GOC"/>
</dbReference>
<keyword evidence="4" id="KW-1185">Reference proteome</keyword>
<gene>
    <name evidence="3" type="ORF">AB205_0009340</name>
</gene>
<dbReference type="GO" id="GO:0051603">
    <property type="term" value="P:proteolysis involved in protein catabolic process"/>
    <property type="evidence" value="ECO:0007669"/>
    <property type="project" value="TreeGrafter"/>
</dbReference>
<reference evidence="4" key="1">
    <citation type="journal article" date="2017" name="Nat. Commun.">
        <title>The North American bullfrog draft genome provides insight into hormonal regulation of long noncoding RNA.</title>
        <authorList>
            <person name="Hammond S.A."/>
            <person name="Warren R.L."/>
            <person name="Vandervalk B.P."/>
            <person name="Kucuk E."/>
            <person name="Khan H."/>
            <person name="Gibb E.A."/>
            <person name="Pandoh P."/>
            <person name="Kirk H."/>
            <person name="Zhao Y."/>
            <person name="Jones M."/>
            <person name="Mungall A.J."/>
            <person name="Coope R."/>
            <person name="Pleasance S."/>
            <person name="Moore R.A."/>
            <person name="Holt R.A."/>
            <person name="Round J.M."/>
            <person name="Ohora S."/>
            <person name="Walle B.V."/>
            <person name="Veldhoen N."/>
            <person name="Helbing C.C."/>
            <person name="Birol I."/>
        </authorList>
    </citation>
    <scope>NUCLEOTIDE SEQUENCE [LARGE SCALE GENOMIC DNA]</scope>
</reference>
<proteinExistence type="inferred from homology"/>
<keyword evidence="2" id="KW-0732">Signal</keyword>